<sequence>MSIPPLLLGLQLDIFALFNRSELSRISETSRRVNAIISKHFVSSPRLIFDYLHYKNGVWKWSDNADLAGSEDELGAAATLMSDNQIAQLATSKFLRFKLSIFNFDDGNGIKFYYFMNFVFKTRNPVPWIMSFIFKQRSPLEVLKEHKHLWEGSRLRIFALNFWCSTELASIVNTSHDLHLLVPGAFDVLPQLIQGNSKHIAVIDIGLTSVSSERMVVNTISNWIFNYTKLPLDDIGNFLLHNSCRNDKCSSFHLKIGTASMPKYCQGVVDSIKQRFIKTPDPSEFYFDMYSVDDWPQEQDWTLGHPHSNKELRLKVSDNGLNLTCSISE</sequence>
<dbReference type="Proteomes" id="UP001201812">
    <property type="component" value="Unassembled WGS sequence"/>
</dbReference>
<evidence type="ECO:0000313" key="1">
    <source>
        <dbReference type="EMBL" id="KAI1706797.1"/>
    </source>
</evidence>
<proteinExistence type="predicted"/>
<dbReference type="EMBL" id="JAKKPZ010000045">
    <property type="protein sequence ID" value="KAI1706797.1"/>
    <property type="molecule type" value="Genomic_DNA"/>
</dbReference>
<keyword evidence="2" id="KW-1185">Reference proteome</keyword>
<evidence type="ECO:0008006" key="3">
    <source>
        <dbReference type="Google" id="ProtNLM"/>
    </source>
</evidence>
<name>A0AAD4N009_9BILA</name>
<dbReference type="AlphaFoldDB" id="A0AAD4N009"/>
<protein>
    <recommendedName>
        <fullName evidence="3">F-box domain-containing protein</fullName>
    </recommendedName>
</protein>
<gene>
    <name evidence="1" type="ORF">DdX_12789</name>
</gene>
<accession>A0AAD4N009</accession>
<comment type="caution">
    <text evidence="1">The sequence shown here is derived from an EMBL/GenBank/DDBJ whole genome shotgun (WGS) entry which is preliminary data.</text>
</comment>
<reference evidence="1" key="1">
    <citation type="submission" date="2022-01" db="EMBL/GenBank/DDBJ databases">
        <title>Genome Sequence Resource for Two Populations of Ditylenchus destructor, the Migratory Endoparasitic Phytonematode.</title>
        <authorList>
            <person name="Zhang H."/>
            <person name="Lin R."/>
            <person name="Xie B."/>
        </authorList>
    </citation>
    <scope>NUCLEOTIDE SEQUENCE</scope>
    <source>
        <strain evidence="1">BazhouSP</strain>
    </source>
</reference>
<evidence type="ECO:0000313" key="2">
    <source>
        <dbReference type="Proteomes" id="UP001201812"/>
    </source>
</evidence>
<organism evidence="1 2">
    <name type="scientific">Ditylenchus destructor</name>
    <dbReference type="NCBI Taxonomy" id="166010"/>
    <lineage>
        <taxon>Eukaryota</taxon>
        <taxon>Metazoa</taxon>
        <taxon>Ecdysozoa</taxon>
        <taxon>Nematoda</taxon>
        <taxon>Chromadorea</taxon>
        <taxon>Rhabditida</taxon>
        <taxon>Tylenchina</taxon>
        <taxon>Tylenchomorpha</taxon>
        <taxon>Sphaerularioidea</taxon>
        <taxon>Anguinidae</taxon>
        <taxon>Anguininae</taxon>
        <taxon>Ditylenchus</taxon>
    </lineage>
</organism>